<evidence type="ECO:0000313" key="2">
    <source>
        <dbReference type="EMBL" id="JAT40745.1"/>
    </source>
</evidence>
<protein>
    <submittedName>
        <fullName evidence="2">Uncharacterized protein</fullName>
    </submittedName>
</protein>
<sequence>SSREREGGNLAVAALGGGSGSVLTFARRDTRASGKGKRERQRERRSLGSSPLEPEGGWSCDRASVCNHGQLLHPSCPYKEPGGISHADPSHPPSSLLPTGDAPGLMDRDGRLFRHPAAGKEEGVSRSCVPLPRCRRGAEAPTRPPIWAVGFPKSFRGACFPDGVLARKVAHSREGVWEKGPVLWGCSLYRGERGEEEEEDDDDD</sequence>
<feature type="non-terminal residue" evidence="2">
    <location>
        <position position="1"/>
    </location>
</feature>
<accession>A0A1D1XEA5</accession>
<evidence type="ECO:0000256" key="1">
    <source>
        <dbReference type="SAM" id="MobiDB-lite"/>
    </source>
</evidence>
<dbReference type="EMBL" id="GDJX01027191">
    <property type="protein sequence ID" value="JAT40745.1"/>
    <property type="molecule type" value="Transcribed_RNA"/>
</dbReference>
<feature type="region of interest" description="Disordered" evidence="1">
    <location>
        <begin position="79"/>
        <end position="110"/>
    </location>
</feature>
<feature type="region of interest" description="Disordered" evidence="1">
    <location>
        <begin position="1"/>
        <end position="59"/>
    </location>
</feature>
<name>A0A1D1XEA5_9ARAE</name>
<feature type="non-terminal residue" evidence="2">
    <location>
        <position position="204"/>
    </location>
</feature>
<proteinExistence type="predicted"/>
<reference evidence="2" key="1">
    <citation type="submission" date="2015-07" db="EMBL/GenBank/DDBJ databases">
        <title>Transcriptome Assembly of Anthurium amnicola.</title>
        <authorList>
            <person name="Suzuki J."/>
        </authorList>
    </citation>
    <scope>NUCLEOTIDE SEQUENCE</scope>
</reference>
<organism evidence="2">
    <name type="scientific">Anthurium amnicola</name>
    <dbReference type="NCBI Taxonomy" id="1678845"/>
    <lineage>
        <taxon>Eukaryota</taxon>
        <taxon>Viridiplantae</taxon>
        <taxon>Streptophyta</taxon>
        <taxon>Embryophyta</taxon>
        <taxon>Tracheophyta</taxon>
        <taxon>Spermatophyta</taxon>
        <taxon>Magnoliopsida</taxon>
        <taxon>Liliopsida</taxon>
        <taxon>Araceae</taxon>
        <taxon>Pothoideae</taxon>
        <taxon>Potheae</taxon>
        <taxon>Anthurium</taxon>
    </lineage>
</organism>
<dbReference type="AlphaFoldDB" id="A0A1D1XEA5"/>
<gene>
    <name evidence="2" type="ORF">g.13464</name>
</gene>